<reference evidence="2 3" key="1">
    <citation type="submission" date="2016-03" db="EMBL/GenBank/DDBJ databases">
        <title>Cyphomyrmex costatus WGS genome.</title>
        <authorList>
            <person name="Nygaard S."/>
            <person name="Hu H."/>
            <person name="Boomsma J."/>
            <person name="Zhang G."/>
        </authorList>
    </citation>
    <scope>NUCLEOTIDE SEQUENCE [LARGE SCALE GENOMIC DNA]</scope>
    <source>
        <strain evidence="2">MS0001</strain>
        <tissue evidence="2">Whole body</tissue>
    </source>
</reference>
<keyword evidence="3" id="KW-1185">Reference proteome</keyword>
<name>A0A195CJ41_9HYME</name>
<dbReference type="AlphaFoldDB" id="A0A195CJ41"/>
<accession>A0A195CJ41</accession>
<evidence type="ECO:0000313" key="2">
    <source>
        <dbReference type="EMBL" id="KYN00452.1"/>
    </source>
</evidence>
<feature type="region of interest" description="Disordered" evidence="1">
    <location>
        <begin position="91"/>
        <end position="114"/>
    </location>
</feature>
<evidence type="ECO:0000313" key="3">
    <source>
        <dbReference type="Proteomes" id="UP000078542"/>
    </source>
</evidence>
<organism evidence="2 3">
    <name type="scientific">Cyphomyrmex costatus</name>
    <dbReference type="NCBI Taxonomy" id="456900"/>
    <lineage>
        <taxon>Eukaryota</taxon>
        <taxon>Metazoa</taxon>
        <taxon>Ecdysozoa</taxon>
        <taxon>Arthropoda</taxon>
        <taxon>Hexapoda</taxon>
        <taxon>Insecta</taxon>
        <taxon>Pterygota</taxon>
        <taxon>Neoptera</taxon>
        <taxon>Endopterygota</taxon>
        <taxon>Hymenoptera</taxon>
        <taxon>Apocrita</taxon>
        <taxon>Aculeata</taxon>
        <taxon>Formicoidea</taxon>
        <taxon>Formicidae</taxon>
        <taxon>Myrmicinae</taxon>
        <taxon>Cyphomyrmex</taxon>
    </lineage>
</organism>
<evidence type="ECO:0000256" key="1">
    <source>
        <dbReference type="SAM" id="MobiDB-lite"/>
    </source>
</evidence>
<dbReference type="Proteomes" id="UP000078542">
    <property type="component" value="Unassembled WGS sequence"/>
</dbReference>
<sequence length="201" mass="23340">THIFATERNGRRQRDAKERRFSRIEGRIFSSTNGTNEKSGARAAPTCDARTYSTNAKYLLLSSHSLLVLVLPYSPRPFFHSSQPRATDTRFVINPRDNDSSERAQQSMTKKRKRILSTGKPLPLSLLVRICKANVHTMRVGVKCKSQRTRFYEQRKILEEKCVLARGKYQTYLEMFEHSPREVCARIRKSGEIQILRFDYP</sequence>
<dbReference type="EMBL" id="KQ977720">
    <property type="protein sequence ID" value="KYN00452.1"/>
    <property type="molecule type" value="Genomic_DNA"/>
</dbReference>
<protein>
    <submittedName>
        <fullName evidence="2">Uncharacterized protein</fullName>
    </submittedName>
</protein>
<feature type="non-terminal residue" evidence="2">
    <location>
        <position position="1"/>
    </location>
</feature>
<gene>
    <name evidence="2" type="ORF">ALC62_08756</name>
</gene>
<proteinExistence type="predicted"/>